<dbReference type="Proteomes" id="UP000595437">
    <property type="component" value="Chromosome 1"/>
</dbReference>
<sequence>MDLLSSELQATCSSLGTWDGTKYLKEPDTLECIKDLLRFLKRDEGTHEIRRTLGSIGVFSSDIIHILREFPEDEELFDAGLRLAMSLSSPEMILFQEERKLEHS</sequence>
<dbReference type="AlphaFoldDB" id="A0A7T8KIW7"/>
<dbReference type="GO" id="GO:0006281">
    <property type="term" value="P:DNA repair"/>
    <property type="evidence" value="ECO:0007669"/>
    <property type="project" value="TreeGrafter"/>
</dbReference>
<name>A0A7T8KIW7_CALRO</name>
<evidence type="ECO:0000256" key="1">
    <source>
        <dbReference type="ARBA" id="ARBA00004123"/>
    </source>
</evidence>
<dbReference type="Pfam" id="PF04821">
    <property type="entry name" value="TIMELESS"/>
    <property type="match status" value="1"/>
</dbReference>
<comment type="subcellular location">
    <subcellularLocation>
        <location evidence="1">Nucleus</location>
    </subcellularLocation>
</comment>
<evidence type="ECO:0000256" key="2">
    <source>
        <dbReference type="ARBA" id="ARBA00023242"/>
    </source>
</evidence>
<dbReference type="GO" id="GO:0003677">
    <property type="term" value="F:DNA binding"/>
    <property type="evidence" value="ECO:0007669"/>
    <property type="project" value="TreeGrafter"/>
</dbReference>
<protein>
    <submittedName>
        <fullName evidence="5">Protein timeless -like protein</fullName>
    </submittedName>
</protein>
<organism evidence="5 6">
    <name type="scientific">Caligus rogercresseyi</name>
    <name type="common">Sea louse</name>
    <dbReference type="NCBI Taxonomy" id="217165"/>
    <lineage>
        <taxon>Eukaryota</taxon>
        <taxon>Metazoa</taxon>
        <taxon>Ecdysozoa</taxon>
        <taxon>Arthropoda</taxon>
        <taxon>Crustacea</taxon>
        <taxon>Multicrustacea</taxon>
        <taxon>Hexanauplia</taxon>
        <taxon>Copepoda</taxon>
        <taxon>Siphonostomatoida</taxon>
        <taxon>Caligidae</taxon>
        <taxon>Caligus</taxon>
    </lineage>
</organism>
<evidence type="ECO:0000259" key="4">
    <source>
        <dbReference type="Pfam" id="PF04821"/>
    </source>
</evidence>
<keyword evidence="6" id="KW-1185">Reference proteome</keyword>
<evidence type="ECO:0000256" key="3">
    <source>
        <dbReference type="ARBA" id="ARBA00023306"/>
    </source>
</evidence>
<evidence type="ECO:0000313" key="6">
    <source>
        <dbReference type="Proteomes" id="UP000595437"/>
    </source>
</evidence>
<feature type="domain" description="Timeless N-terminal" evidence="4">
    <location>
        <begin position="22"/>
        <end position="101"/>
    </location>
</feature>
<dbReference type="GO" id="GO:0043111">
    <property type="term" value="P:replication fork arrest"/>
    <property type="evidence" value="ECO:0007669"/>
    <property type="project" value="TreeGrafter"/>
</dbReference>
<evidence type="ECO:0000313" key="5">
    <source>
        <dbReference type="EMBL" id="QQP56773.1"/>
    </source>
</evidence>
<dbReference type="OrthoDB" id="310853at2759"/>
<keyword evidence="3" id="KW-0131">Cell cycle</keyword>
<reference evidence="6" key="1">
    <citation type="submission" date="2021-01" db="EMBL/GenBank/DDBJ databases">
        <title>Caligus Genome Assembly.</title>
        <authorList>
            <person name="Gallardo-Escarate C."/>
        </authorList>
    </citation>
    <scope>NUCLEOTIDE SEQUENCE [LARGE SCALE GENOMIC DNA]</scope>
</reference>
<dbReference type="GO" id="GO:0000076">
    <property type="term" value="P:DNA replication checkpoint signaling"/>
    <property type="evidence" value="ECO:0007669"/>
    <property type="project" value="TreeGrafter"/>
</dbReference>
<dbReference type="PANTHER" id="PTHR22940">
    <property type="entry name" value="TIMEOUT/TIMELESS-2"/>
    <property type="match status" value="1"/>
</dbReference>
<dbReference type="GO" id="GO:0031298">
    <property type="term" value="C:replication fork protection complex"/>
    <property type="evidence" value="ECO:0007669"/>
    <property type="project" value="TreeGrafter"/>
</dbReference>
<dbReference type="EMBL" id="CP045890">
    <property type="protein sequence ID" value="QQP56773.1"/>
    <property type="molecule type" value="Genomic_DNA"/>
</dbReference>
<proteinExistence type="predicted"/>
<dbReference type="PANTHER" id="PTHR22940:SF4">
    <property type="entry name" value="PROTEIN TIMELESS HOMOLOG"/>
    <property type="match status" value="1"/>
</dbReference>
<dbReference type="InterPro" id="IPR006906">
    <property type="entry name" value="Timeless_N"/>
</dbReference>
<gene>
    <name evidence="5" type="ORF">FKW44_001543</name>
</gene>
<keyword evidence="2" id="KW-0539">Nucleus</keyword>
<dbReference type="InterPro" id="IPR044998">
    <property type="entry name" value="Timeless"/>
</dbReference>
<accession>A0A7T8KIW7</accession>